<dbReference type="Proteomes" id="UP000198501">
    <property type="component" value="Unassembled WGS sequence"/>
</dbReference>
<reference evidence="5 6" key="2">
    <citation type="submission" date="2016-10" db="EMBL/GenBank/DDBJ databases">
        <authorList>
            <person name="de Groot N.N."/>
        </authorList>
    </citation>
    <scope>NUCLEOTIDE SEQUENCE [LARGE SCALE GENOMIC DNA]</scope>
    <source>
        <strain evidence="5 6">DSM 23406</strain>
    </source>
</reference>
<feature type="chain" id="PRO_5011712389" evidence="2">
    <location>
        <begin position="24"/>
        <end position="179"/>
    </location>
</feature>
<proteinExistence type="predicted"/>
<dbReference type="Gene3D" id="2.40.160.20">
    <property type="match status" value="1"/>
</dbReference>
<reference evidence="4" key="4">
    <citation type="submission" date="2023-01" db="EMBL/GenBank/DDBJ databases">
        <title>Draft genome sequence of Psychrobacter pacificensis strain NBRC 103191.</title>
        <authorList>
            <person name="Sun Q."/>
            <person name="Mori K."/>
        </authorList>
    </citation>
    <scope>NUCLEOTIDE SEQUENCE</scope>
    <source>
        <strain evidence="4">NBRC 103191</strain>
    </source>
</reference>
<dbReference type="Pfam" id="PF13505">
    <property type="entry name" value="OMP_b-brl"/>
    <property type="match status" value="1"/>
</dbReference>
<dbReference type="AlphaFoldDB" id="A0A1G6YCF5"/>
<dbReference type="RefSeq" id="WP_093070290.1">
    <property type="nucleotide sequence ID" value="NZ_BSOK01000006.1"/>
</dbReference>
<name>A0A1G6YCF5_9GAMM</name>
<reference evidence="7" key="3">
    <citation type="journal article" date="2019" name="Int. J. Syst. Evol. Microbiol.">
        <title>The Global Catalogue of Microorganisms (GCM) 10K type strain sequencing project: providing services to taxonomists for standard genome sequencing and annotation.</title>
        <authorList>
            <consortium name="The Broad Institute Genomics Platform"/>
            <consortium name="The Broad Institute Genome Sequencing Center for Infectious Disease"/>
            <person name="Wu L."/>
            <person name="Ma J."/>
        </authorList>
    </citation>
    <scope>NUCLEOTIDE SEQUENCE [LARGE SCALE GENOMIC DNA]</scope>
    <source>
        <strain evidence="7">NBRC 103191</strain>
    </source>
</reference>
<evidence type="ECO:0000256" key="2">
    <source>
        <dbReference type="SAM" id="SignalP"/>
    </source>
</evidence>
<feature type="signal peptide" evidence="2">
    <location>
        <begin position="1"/>
        <end position="23"/>
    </location>
</feature>
<keyword evidence="1 2" id="KW-0732">Signal</keyword>
<dbReference type="EMBL" id="FNAL01000011">
    <property type="protein sequence ID" value="SDD88012.1"/>
    <property type="molecule type" value="Genomic_DNA"/>
</dbReference>
<protein>
    <submittedName>
        <fullName evidence="5">Opacity protein</fullName>
    </submittedName>
</protein>
<accession>A0A1G6YCF5</accession>
<dbReference type="EMBL" id="BSOK01000006">
    <property type="protein sequence ID" value="GLR27981.1"/>
    <property type="molecule type" value="Genomic_DNA"/>
</dbReference>
<evidence type="ECO:0000256" key="1">
    <source>
        <dbReference type="ARBA" id="ARBA00022729"/>
    </source>
</evidence>
<gene>
    <name evidence="4" type="ORF">GCM10007915_02190</name>
    <name evidence="5" type="ORF">SAMN05660405_01648</name>
</gene>
<evidence type="ECO:0000313" key="4">
    <source>
        <dbReference type="EMBL" id="GLR27981.1"/>
    </source>
</evidence>
<evidence type="ECO:0000313" key="7">
    <source>
        <dbReference type="Proteomes" id="UP001156645"/>
    </source>
</evidence>
<evidence type="ECO:0000259" key="3">
    <source>
        <dbReference type="Pfam" id="PF13505"/>
    </source>
</evidence>
<dbReference type="InterPro" id="IPR011250">
    <property type="entry name" value="OMP/PagP_B-barrel"/>
</dbReference>
<keyword evidence="7" id="KW-1185">Reference proteome</keyword>
<evidence type="ECO:0000313" key="5">
    <source>
        <dbReference type="EMBL" id="SDD88012.1"/>
    </source>
</evidence>
<organism evidence="5 6">
    <name type="scientific">Psychrobacter pacificensis</name>
    <dbReference type="NCBI Taxonomy" id="112002"/>
    <lineage>
        <taxon>Bacteria</taxon>
        <taxon>Pseudomonadati</taxon>
        <taxon>Pseudomonadota</taxon>
        <taxon>Gammaproteobacteria</taxon>
        <taxon>Moraxellales</taxon>
        <taxon>Moraxellaceae</taxon>
        <taxon>Psychrobacter</taxon>
    </lineage>
</organism>
<evidence type="ECO:0000313" key="6">
    <source>
        <dbReference type="Proteomes" id="UP000198501"/>
    </source>
</evidence>
<dbReference type="Proteomes" id="UP001156645">
    <property type="component" value="Unassembled WGS sequence"/>
</dbReference>
<sequence length="179" mass="18989">MKTLQKTILALATGSLLTVGANAAVNYGNGYTGQPYVGAKIGQFDNDVDGDDPTAYGVYAGYNFDPNFGMEVEYVGSDDADLDNNAGDYDTKTYGAYGTYRYMFPNTALYAKGKLGIAKTELEADFDNGNNDSVSDTGIAGGIGLGYAVNPNFNVETEYAMMDSDADTKLLTVGANLKF</sequence>
<dbReference type="InterPro" id="IPR027385">
    <property type="entry name" value="Beta-barrel_OMP"/>
</dbReference>
<feature type="domain" description="Outer membrane protein beta-barrel" evidence="3">
    <location>
        <begin position="16"/>
        <end position="179"/>
    </location>
</feature>
<reference evidence="4" key="1">
    <citation type="journal article" date="2014" name="Int. J. Syst. Evol. Microbiol.">
        <title>Complete genome of a new Firmicutes species belonging to the dominant human colonic microbiota ('Ruminococcus bicirculans') reveals two chromosomes and a selective capacity to utilize plant glucans.</title>
        <authorList>
            <consortium name="NISC Comparative Sequencing Program"/>
            <person name="Wegmann U."/>
            <person name="Louis P."/>
            <person name="Goesmann A."/>
            <person name="Henrissat B."/>
            <person name="Duncan S.H."/>
            <person name="Flint H.J."/>
        </authorList>
    </citation>
    <scope>NUCLEOTIDE SEQUENCE</scope>
    <source>
        <strain evidence="4">NBRC 103191</strain>
    </source>
</reference>
<dbReference type="SUPFAM" id="SSF56925">
    <property type="entry name" value="OMPA-like"/>
    <property type="match status" value="1"/>
</dbReference>